<keyword evidence="1" id="KW-1133">Transmembrane helix</keyword>
<proteinExistence type="predicted"/>
<comment type="caution">
    <text evidence="3">The sequence shown here is derived from an EMBL/GenBank/DDBJ whole genome shotgun (WGS) entry which is preliminary data.</text>
</comment>
<keyword evidence="1" id="KW-0812">Transmembrane</keyword>
<dbReference type="GO" id="GO:0016020">
    <property type="term" value="C:membrane"/>
    <property type="evidence" value="ECO:0007669"/>
    <property type="project" value="InterPro"/>
</dbReference>
<reference evidence="3" key="1">
    <citation type="submission" date="2010-06" db="EMBL/GenBank/DDBJ databases">
        <authorList>
            <person name="Muzny D."/>
            <person name="Qin X."/>
            <person name="Buhay C."/>
            <person name="Dugan-Rocha S."/>
            <person name="Ding Y."/>
            <person name="Chen G."/>
            <person name="Hawes A."/>
            <person name="Holder M."/>
            <person name="Jhangiani S."/>
            <person name="Johnson A."/>
            <person name="Khan Z."/>
            <person name="Li Z."/>
            <person name="Liu W."/>
            <person name="Liu X."/>
            <person name="Perez L."/>
            <person name="Shen H."/>
            <person name="Wang Q."/>
            <person name="Watt J."/>
            <person name="Xi L."/>
            <person name="Xin Y."/>
            <person name="Zhou J."/>
            <person name="Deng J."/>
            <person name="Jiang H."/>
            <person name="Liu Y."/>
            <person name="Qu J."/>
            <person name="Song X.-Z."/>
            <person name="Zhang L."/>
            <person name="Villasana D."/>
            <person name="Johnson A."/>
            <person name="Liu J."/>
            <person name="Liyanage D."/>
            <person name="Lorensuhewa L."/>
            <person name="Robinson T."/>
            <person name="Song A."/>
            <person name="Song B.-B."/>
            <person name="Dinh H."/>
            <person name="Thornton R."/>
            <person name="Coyle M."/>
            <person name="Francisco L."/>
            <person name="Jackson L."/>
            <person name="Javaid M."/>
            <person name="Korchina V."/>
            <person name="Kovar C."/>
            <person name="Mata R."/>
            <person name="Mathew T."/>
            <person name="Ngo R."/>
            <person name="Nguyen L."/>
            <person name="Nguyen N."/>
            <person name="Okwuonu G."/>
            <person name="Ongeri F."/>
            <person name="Pham C."/>
            <person name="Simmons D."/>
            <person name="Wilczek-Boney K."/>
            <person name="Hale W."/>
            <person name="Jakkamsetti A."/>
            <person name="Pham P."/>
            <person name="Ruth R."/>
            <person name="San Lucas F."/>
            <person name="Warren J."/>
            <person name="Zhang J."/>
            <person name="Zhao Z."/>
            <person name="Zhou C."/>
            <person name="Zhu D."/>
            <person name="Lee S."/>
            <person name="Bess C."/>
            <person name="Blankenburg K."/>
            <person name="Forbes L."/>
            <person name="Fu Q."/>
            <person name="Gubbala S."/>
            <person name="Hirani K."/>
            <person name="Jayaseelan J.C."/>
            <person name="Lara F."/>
            <person name="Munidasa M."/>
            <person name="Palculict T."/>
            <person name="Patil S."/>
            <person name="Pu L.-L."/>
            <person name="Saada N."/>
            <person name="Tang L."/>
            <person name="Weissenberger G."/>
            <person name="Zhu Y."/>
            <person name="Hemphill L."/>
            <person name="Shang Y."/>
            <person name="Youmans B."/>
            <person name="Ayvaz T."/>
            <person name="Ross M."/>
            <person name="Santibanez J."/>
            <person name="Aqrawi P."/>
            <person name="Gross S."/>
            <person name="Joshi V."/>
            <person name="Fowler G."/>
            <person name="Nazareth L."/>
            <person name="Reid J."/>
            <person name="Worley K."/>
            <person name="Petrosino J."/>
            <person name="Highlander S."/>
            <person name="Gibbs R."/>
        </authorList>
    </citation>
    <scope>NUCLEOTIDE SEQUENCE [LARGE SCALE GENOMIC DNA]</scope>
    <source>
        <strain evidence="3">DSM 20601</strain>
    </source>
</reference>
<organism evidence="3 4">
    <name type="scientific">Listeria grayi DSM 20601</name>
    <dbReference type="NCBI Taxonomy" id="525367"/>
    <lineage>
        <taxon>Bacteria</taxon>
        <taxon>Bacillati</taxon>
        <taxon>Bacillota</taxon>
        <taxon>Bacilli</taxon>
        <taxon>Bacillales</taxon>
        <taxon>Listeriaceae</taxon>
        <taxon>Listeria</taxon>
    </lineage>
</organism>
<dbReference type="EMBL" id="ACCR02000003">
    <property type="protein sequence ID" value="EFI84006.1"/>
    <property type="molecule type" value="Genomic_DNA"/>
</dbReference>
<evidence type="ECO:0000313" key="4">
    <source>
        <dbReference type="Proteomes" id="UP000010119"/>
    </source>
</evidence>
<evidence type="ECO:0000256" key="1">
    <source>
        <dbReference type="SAM" id="Phobius"/>
    </source>
</evidence>
<dbReference type="AlphaFoldDB" id="D7UW52"/>
<feature type="domain" description="Regulatory protein YycH-like" evidence="2">
    <location>
        <begin position="45"/>
        <end position="260"/>
    </location>
</feature>
<protein>
    <submittedName>
        <fullName evidence="3">YycH protein</fullName>
    </submittedName>
</protein>
<keyword evidence="4" id="KW-1185">Reference proteome</keyword>
<dbReference type="eggNOG" id="COG4853">
    <property type="taxonomic scope" value="Bacteria"/>
</dbReference>
<dbReference type="InterPro" id="IPR042274">
    <property type="entry name" value="YycH/YycI_2"/>
</dbReference>
<keyword evidence="1" id="KW-0472">Membrane</keyword>
<evidence type="ECO:0000259" key="2">
    <source>
        <dbReference type="Pfam" id="PF09648"/>
    </source>
</evidence>
<gene>
    <name evidence="3" type="ORF">HMPREF0556_10559</name>
</gene>
<dbReference type="STRING" id="525367.HMPREF0556_10559"/>
<dbReference type="InterPro" id="IPR018604">
    <property type="entry name" value="YycI-like"/>
</dbReference>
<dbReference type="Proteomes" id="UP000010119">
    <property type="component" value="Unassembled WGS sequence"/>
</dbReference>
<sequence>MTQRGVINMDWRKTEIIFIITFLLVDIFLGVVWFNKKLADNTDKLSSSSIQENLRNDHIKYPADLSEKSASGAIFTAEPYIFQTKELKELKDQSLTIQNQGTILHSQLKKPIQVDPKKDNPDLKQFIENHVYKGKSYAFWKYDEQAHELVYYQVMHKSPILFEKNAYVRFYLNNDNEVTSYEQTLLEKQNDLKEKNDLISASVALESIYQHGKLQQKSEIKAITFGYYTTVKLSTGNVYFPVWCFEIENKNVTEFLLVNAEDNQIINVTDMEQKGLEETKASGMLLPR</sequence>
<evidence type="ECO:0000313" key="3">
    <source>
        <dbReference type="EMBL" id="EFI84006.1"/>
    </source>
</evidence>
<dbReference type="Gene3D" id="3.30.310.160">
    <property type="entry name" value="YycH protein, domain 2"/>
    <property type="match status" value="1"/>
</dbReference>
<name>D7UW52_LISGR</name>
<dbReference type="Pfam" id="PF09648">
    <property type="entry name" value="YycI"/>
    <property type="match status" value="1"/>
</dbReference>
<accession>D7UW52</accession>
<dbReference type="HOGENOM" id="CLU_078250_0_0_9"/>
<feature type="transmembrane region" description="Helical" evidence="1">
    <location>
        <begin position="16"/>
        <end position="34"/>
    </location>
</feature>